<evidence type="ECO:0000313" key="2">
    <source>
        <dbReference type="EMBL" id="NJQ03559.1"/>
    </source>
</evidence>
<evidence type="ECO:0000313" key="3">
    <source>
        <dbReference type="Proteomes" id="UP000695264"/>
    </source>
</evidence>
<dbReference type="InterPro" id="IPR009784">
    <property type="entry name" value="DUF1349"/>
</dbReference>
<accession>A0ABX1C9E4</accession>
<dbReference type="PANTHER" id="PTHR35332">
    <property type="entry name" value="REGULATION OF ENOLASE PROTEIN 1"/>
    <property type="match status" value="1"/>
</dbReference>
<feature type="region of interest" description="Disordered" evidence="1">
    <location>
        <begin position="1"/>
        <end position="24"/>
    </location>
</feature>
<gene>
    <name evidence="2" type="ORF">HCK00_24315</name>
</gene>
<comment type="caution">
    <text evidence="2">The sequence shown here is derived from an EMBL/GenBank/DDBJ whole genome shotgun (WGS) entry which is preliminary data.</text>
</comment>
<evidence type="ECO:0000256" key="1">
    <source>
        <dbReference type="SAM" id="MobiDB-lite"/>
    </source>
</evidence>
<reference evidence="2 3" key="1">
    <citation type="submission" date="2020-03" db="EMBL/GenBank/DDBJ databases">
        <title>WGS of actinomycetes isolated from Thailand.</title>
        <authorList>
            <person name="Thawai C."/>
        </authorList>
    </citation>
    <scope>NUCLEOTIDE SEQUENCE [LARGE SCALE GENOMIC DNA]</scope>
    <source>
        <strain evidence="2 3">PLAI 1-29</strain>
    </source>
</reference>
<dbReference type="SUPFAM" id="SSF49899">
    <property type="entry name" value="Concanavalin A-like lectins/glucanases"/>
    <property type="match status" value="1"/>
</dbReference>
<dbReference type="Gene3D" id="2.60.120.200">
    <property type="match status" value="1"/>
</dbReference>
<dbReference type="InterPro" id="IPR015987">
    <property type="entry name" value="UCP022704"/>
</dbReference>
<sequence>MQQQTGPAWETAQWLNRPPRATTDDTGALVVTTADGTDFWRRTSYGYIRDDGHALLTPFPQGGMVEVTFEADFTDLYDQAGLMIRVDAENWVKAGIEYTDGAPHLSAVVTREFSDWSQSPVPDWAGAPVTIRAARAGDALTLRARRADGPWRMFRLVPLAPDAPATAGPFCCSPEREGLTVRFTTFTTSQAEAEAEAGAPQVP</sequence>
<name>A0ABX1C9E4_9ACTN</name>
<dbReference type="InterPro" id="IPR013320">
    <property type="entry name" value="ConA-like_dom_sf"/>
</dbReference>
<dbReference type="Pfam" id="PF07081">
    <property type="entry name" value="DUF1349"/>
    <property type="match status" value="1"/>
</dbReference>
<organism evidence="2 3">
    <name type="scientific">Streptomyces zingiberis</name>
    <dbReference type="NCBI Taxonomy" id="2053010"/>
    <lineage>
        <taxon>Bacteria</taxon>
        <taxon>Bacillati</taxon>
        <taxon>Actinomycetota</taxon>
        <taxon>Actinomycetes</taxon>
        <taxon>Kitasatosporales</taxon>
        <taxon>Streptomycetaceae</taxon>
        <taxon>Streptomyces</taxon>
    </lineage>
</organism>
<keyword evidence="3" id="KW-1185">Reference proteome</keyword>
<proteinExistence type="predicted"/>
<dbReference type="PIRSF" id="PIRSF022704">
    <property type="entry name" value="UCP022704"/>
    <property type="match status" value="1"/>
</dbReference>
<dbReference type="Proteomes" id="UP000695264">
    <property type="component" value="Unassembled WGS sequence"/>
</dbReference>
<protein>
    <submittedName>
        <fullName evidence="2">DUF1349 domain-containing protein</fullName>
    </submittedName>
</protein>
<dbReference type="PANTHER" id="PTHR35332:SF2">
    <property type="entry name" value="REGULATION OF ENOLASE PROTEIN 1"/>
    <property type="match status" value="1"/>
</dbReference>
<dbReference type="EMBL" id="JAATEN010000026">
    <property type="protein sequence ID" value="NJQ03559.1"/>
    <property type="molecule type" value="Genomic_DNA"/>
</dbReference>